<dbReference type="PROSITE" id="PS50113">
    <property type="entry name" value="PAC"/>
    <property type="match status" value="2"/>
</dbReference>
<gene>
    <name evidence="9" type="ORF">SAMN05444377_10853</name>
</gene>
<dbReference type="Gene3D" id="3.30.450.20">
    <property type="entry name" value="PAS domain"/>
    <property type="match status" value="2"/>
</dbReference>
<sequence>MTTNLAANPRFSAIQYNYHKRILNLIPDLIFQISVTAQHEFFFTYLNKSIISFFEVNRFEIAGNPFEVIKNRVHPEDWDHFLQSIIKAKDSSDHWNHEFRVVLQTRGILWFKAKATIDIDENGDAIFIGSLTDITDIKQREFRIIESEARYQFALEASNNGVWDYNVATDRVYFSKESLAILDFDVSDNLVTNSKWDERIHPDDYPQYKQEIANHSNGQTSYFENTKRVLTKNGVYRWIRSKGKVIERDAQGNPLRIIGVHTDVTSEKEEEQALQAHMEIISKQNNRLLNFAHIVSHNLRSHTGNFKMLINIIDETDDPQQKEECFGFLKTTSKALSETIDHLKELVDIQSTIIHKKENLNLNAFLNHTLELLSKEIKDHNVNIVNLVDANETVQFNPAYLESIFLNFTTNAIKYAHPERQPEIRYSLQKEQGKLVLLIQDNGVGINLEKYGEKLFGMYKTFHQHPNARGIGLFITKNQIESMGGSIEVESQVNVGTTFKINFSNEIQ</sequence>
<dbReference type="PROSITE" id="PS50109">
    <property type="entry name" value="HIS_KIN"/>
    <property type="match status" value="1"/>
</dbReference>
<comment type="catalytic activity">
    <reaction evidence="1">
        <text>ATP + protein L-histidine = ADP + protein N-phospho-L-histidine.</text>
        <dbReference type="EC" id="2.7.13.3"/>
    </reaction>
</comment>
<feature type="domain" description="PAC" evidence="8">
    <location>
        <begin position="95"/>
        <end position="146"/>
    </location>
</feature>
<evidence type="ECO:0000313" key="10">
    <source>
        <dbReference type="Proteomes" id="UP000184147"/>
    </source>
</evidence>
<keyword evidence="3" id="KW-0597">Phosphoprotein</keyword>
<dbReference type="InterPro" id="IPR035965">
    <property type="entry name" value="PAS-like_dom_sf"/>
</dbReference>
<feature type="domain" description="Histidine kinase" evidence="6">
    <location>
        <begin position="294"/>
        <end position="507"/>
    </location>
</feature>
<evidence type="ECO:0000256" key="2">
    <source>
        <dbReference type="ARBA" id="ARBA00012438"/>
    </source>
</evidence>
<dbReference type="InterPro" id="IPR052162">
    <property type="entry name" value="Sensor_kinase/Photoreceptor"/>
</dbReference>
<evidence type="ECO:0000256" key="1">
    <source>
        <dbReference type="ARBA" id="ARBA00000085"/>
    </source>
</evidence>
<dbReference type="SUPFAM" id="SSF55785">
    <property type="entry name" value="PYP-like sensor domain (PAS domain)"/>
    <property type="match status" value="2"/>
</dbReference>
<dbReference type="Pfam" id="PF02518">
    <property type="entry name" value="HATPase_c"/>
    <property type="match status" value="1"/>
</dbReference>
<dbReference type="RefSeq" id="WP_073363366.1">
    <property type="nucleotide sequence ID" value="NZ_FQVQ01000008.1"/>
</dbReference>
<dbReference type="STRING" id="1124188.SAMN05444377_10853"/>
<keyword evidence="10" id="KW-1185">Reference proteome</keyword>
<dbReference type="InterPro" id="IPR000014">
    <property type="entry name" value="PAS"/>
</dbReference>
<dbReference type="InterPro" id="IPR000700">
    <property type="entry name" value="PAS-assoc_C"/>
</dbReference>
<accession>A0A1M5BEK1</accession>
<dbReference type="SMART" id="SM00091">
    <property type="entry name" value="PAS"/>
    <property type="match status" value="2"/>
</dbReference>
<feature type="domain" description="PAS" evidence="7">
    <location>
        <begin position="15"/>
        <end position="92"/>
    </location>
</feature>
<reference evidence="9 10" key="1">
    <citation type="submission" date="2016-11" db="EMBL/GenBank/DDBJ databases">
        <authorList>
            <person name="Jaros S."/>
            <person name="Januszkiewicz K."/>
            <person name="Wedrychowicz H."/>
        </authorList>
    </citation>
    <scope>NUCLEOTIDE SEQUENCE [LARGE SCALE GENOMIC DNA]</scope>
    <source>
        <strain evidence="9 10">DSM 25660</strain>
    </source>
</reference>
<keyword evidence="5" id="KW-0418">Kinase</keyword>
<organism evidence="9 10">
    <name type="scientific">Flavobacterium fontis</name>
    <dbReference type="NCBI Taxonomy" id="1124188"/>
    <lineage>
        <taxon>Bacteria</taxon>
        <taxon>Pseudomonadati</taxon>
        <taxon>Bacteroidota</taxon>
        <taxon>Flavobacteriia</taxon>
        <taxon>Flavobacteriales</taxon>
        <taxon>Flavobacteriaceae</taxon>
        <taxon>Flavobacterium</taxon>
    </lineage>
</organism>
<dbReference type="PANTHER" id="PTHR43304:SF1">
    <property type="entry name" value="PAC DOMAIN-CONTAINING PROTEIN"/>
    <property type="match status" value="1"/>
</dbReference>
<dbReference type="PROSITE" id="PS50112">
    <property type="entry name" value="PAS"/>
    <property type="match status" value="1"/>
</dbReference>
<dbReference type="InterPro" id="IPR005467">
    <property type="entry name" value="His_kinase_dom"/>
</dbReference>
<evidence type="ECO:0000313" key="9">
    <source>
        <dbReference type="EMBL" id="SHF40919.1"/>
    </source>
</evidence>
<dbReference type="OrthoDB" id="5522855at2"/>
<dbReference type="InterPro" id="IPR001610">
    <property type="entry name" value="PAC"/>
</dbReference>
<dbReference type="InterPro" id="IPR003594">
    <property type="entry name" value="HATPase_dom"/>
</dbReference>
<dbReference type="PANTHER" id="PTHR43304">
    <property type="entry name" value="PHYTOCHROME-LIKE PROTEIN CPH1"/>
    <property type="match status" value="1"/>
</dbReference>
<dbReference type="NCBIfam" id="TIGR00229">
    <property type="entry name" value="sensory_box"/>
    <property type="match status" value="1"/>
</dbReference>
<dbReference type="SUPFAM" id="SSF55874">
    <property type="entry name" value="ATPase domain of HSP90 chaperone/DNA topoisomerase II/histidine kinase"/>
    <property type="match status" value="1"/>
</dbReference>
<dbReference type="InterPro" id="IPR004358">
    <property type="entry name" value="Sig_transdc_His_kin-like_C"/>
</dbReference>
<dbReference type="InterPro" id="IPR036890">
    <property type="entry name" value="HATPase_C_sf"/>
</dbReference>
<dbReference type="SMART" id="SM00387">
    <property type="entry name" value="HATPase_c"/>
    <property type="match status" value="1"/>
</dbReference>
<dbReference type="InterPro" id="IPR013655">
    <property type="entry name" value="PAS_fold_3"/>
</dbReference>
<feature type="domain" description="PAC" evidence="8">
    <location>
        <begin position="223"/>
        <end position="276"/>
    </location>
</feature>
<dbReference type="PRINTS" id="PR00344">
    <property type="entry name" value="BCTRLSENSOR"/>
</dbReference>
<dbReference type="EMBL" id="FQVQ01000008">
    <property type="protein sequence ID" value="SHF40919.1"/>
    <property type="molecule type" value="Genomic_DNA"/>
</dbReference>
<keyword evidence="4" id="KW-0808">Transferase</keyword>
<protein>
    <recommendedName>
        <fullName evidence="2">histidine kinase</fullName>
        <ecNumber evidence="2">2.7.13.3</ecNumber>
    </recommendedName>
</protein>
<evidence type="ECO:0000259" key="7">
    <source>
        <dbReference type="PROSITE" id="PS50112"/>
    </source>
</evidence>
<dbReference type="Proteomes" id="UP000184147">
    <property type="component" value="Unassembled WGS sequence"/>
</dbReference>
<evidence type="ECO:0000256" key="4">
    <source>
        <dbReference type="ARBA" id="ARBA00022679"/>
    </source>
</evidence>
<dbReference type="Gene3D" id="3.30.565.10">
    <property type="entry name" value="Histidine kinase-like ATPase, C-terminal domain"/>
    <property type="match status" value="1"/>
</dbReference>
<dbReference type="SMART" id="SM00086">
    <property type="entry name" value="PAC"/>
    <property type="match status" value="2"/>
</dbReference>
<evidence type="ECO:0000259" key="6">
    <source>
        <dbReference type="PROSITE" id="PS50109"/>
    </source>
</evidence>
<proteinExistence type="predicted"/>
<dbReference type="GO" id="GO:0004673">
    <property type="term" value="F:protein histidine kinase activity"/>
    <property type="evidence" value="ECO:0007669"/>
    <property type="project" value="UniProtKB-EC"/>
</dbReference>
<evidence type="ECO:0000259" key="8">
    <source>
        <dbReference type="PROSITE" id="PS50113"/>
    </source>
</evidence>
<dbReference type="EC" id="2.7.13.3" evidence="2"/>
<evidence type="ECO:0000256" key="5">
    <source>
        <dbReference type="ARBA" id="ARBA00022777"/>
    </source>
</evidence>
<name>A0A1M5BEK1_9FLAO</name>
<dbReference type="CDD" id="cd00130">
    <property type="entry name" value="PAS"/>
    <property type="match status" value="2"/>
</dbReference>
<dbReference type="Pfam" id="PF08447">
    <property type="entry name" value="PAS_3"/>
    <property type="match status" value="2"/>
</dbReference>
<dbReference type="AlphaFoldDB" id="A0A1M5BEK1"/>
<evidence type="ECO:0000256" key="3">
    <source>
        <dbReference type="ARBA" id="ARBA00022553"/>
    </source>
</evidence>